<evidence type="ECO:0000256" key="2">
    <source>
        <dbReference type="ARBA" id="ARBA00023002"/>
    </source>
</evidence>
<dbReference type="OrthoDB" id="5296at2759"/>
<evidence type="ECO:0000256" key="1">
    <source>
        <dbReference type="ARBA" id="ARBA00022857"/>
    </source>
</evidence>
<comment type="caution">
    <text evidence="4">The sequence shown here is derived from an EMBL/GenBank/DDBJ whole genome shotgun (WGS) entry which is preliminary data.</text>
</comment>
<dbReference type="AlphaFoldDB" id="A0A9Q1HC01"/>
<dbReference type="PANTHER" id="PTHR43544">
    <property type="entry name" value="SHORT-CHAIN DEHYDROGENASE/REDUCTASE"/>
    <property type="match status" value="1"/>
</dbReference>
<dbReference type="Proteomes" id="UP001152320">
    <property type="component" value="Chromosome 4"/>
</dbReference>
<dbReference type="SUPFAM" id="SSF51735">
    <property type="entry name" value="NAD(P)-binding Rossmann-fold domains"/>
    <property type="match status" value="1"/>
</dbReference>
<keyword evidence="5" id="KW-1185">Reference proteome</keyword>
<dbReference type="EMBL" id="JAIZAY010000004">
    <property type="protein sequence ID" value="KAJ8043692.1"/>
    <property type="molecule type" value="Genomic_DNA"/>
</dbReference>
<dbReference type="GO" id="GO:0005737">
    <property type="term" value="C:cytoplasm"/>
    <property type="evidence" value="ECO:0007669"/>
    <property type="project" value="TreeGrafter"/>
</dbReference>
<sequence length="247" mass="26639">MASLLITGANRGIGLEFVRQLAESKEGKWKHIFAACRNPAKAESLQKLAAIHPHVTPITLDVTDDATIEAAVKEVSSVVKENGLNVLINNAGIIALEPLEKVNREMLHEYFNVNTAGPLIIVQKFLPLLKQGAATSKVSGLSFYRGSIFNMTSGMGSISDNTSGKMYAYRASKAALNMVSRSLSVDLKADNILAISLAPGWVQTDMGGKNATLKVEDCVSMLLKEMETAGENENGKVVNFRGGIYPW</sequence>
<evidence type="ECO:0000313" key="4">
    <source>
        <dbReference type="EMBL" id="KAJ8043692.1"/>
    </source>
</evidence>
<protein>
    <submittedName>
        <fullName evidence="4">Uncharacterized protein</fullName>
    </submittedName>
</protein>
<dbReference type="InterPro" id="IPR051468">
    <property type="entry name" value="Fungal_SecMetab_SDRs"/>
</dbReference>
<keyword evidence="2" id="KW-0560">Oxidoreductase</keyword>
<dbReference type="Pfam" id="PF00106">
    <property type="entry name" value="adh_short"/>
    <property type="match status" value="1"/>
</dbReference>
<comment type="similarity">
    <text evidence="3">Belongs to the short-chain dehydrogenases/reductases (SDR) family.</text>
</comment>
<evidence type="ECO:0000256" key="3">
    <source>
        <dbReference type="RuleBase" id="RU000363"/>
    </source>
</evidence>
<gene>
    <name evidence="4" type="ORF">HOLleu_10897</name>
</gene>
<dbReference type="Gene3D" id="3.40.50.720">
    <property type="entry name" value="NAD(P)-binding Rossmann-like Domain"/>
    <property type="match status" value="1"/>
</dbReference>
<evidence type="ECO:0000313" key="5">
    <source>
        <dbReference type="Proteomes" id="UP001152320"/>
    </source>
</evidence>
<reference evidence="4" key="1">
    <citation type="submission" date="2021-10" db="EMBL/GenBank/DDBJ databases">
        <title>Tropical sea cucumber genome reveals ecological adaptation and Cuvierian tubules defense mechanism.</title>
        <authorList>
            <person name="Chen T."/>
        </authorList>
    </citation>
    <scope>NUCLEOTIDE SEQUENCE</scope>
    <source>
        <strain evidence="4">Nanhai2018</strain>
        <tissue evidence="4">Muscle</tissue>
    </source>
</reference>
<keyword evidence="1" id="KW-0521">NADP</keyword>
<organism evidence="4 5">
    <name type="scientific">Holothuria leucospilota</name>
    <name type="common">Black long sea cucumber</name>
    <name type="synonym">Mertensiothuria leucospilota</name>
    <dbReference type="NCBI Taxonomy" id="206669"/>
    <lineage>
        <taxon>Eukaryota</taxon>
        <taxon>Metazoa</taxon>
        <taxon>Echinodermata</taxon>
        <taxon>Eleutherozoa</taxon>
        <taxon>Echinozoa</taxon>
        <taxon>Holothuroidea</taxon>
        <taxon>Aspidochirotacea</taxon>
        <taxon>Aspidochirotida</taxon>
        <taxon>Holothuriidae</taxon>
        <taxon>Holothuria</taxon>
    </lineage>
</organism>
<dbReference type="CDD" id="cd05325">
    <property type="entry name" value="carb_red_sniffer_like_SDR_c"/>
    <property type="match status" value="1"/>
</dbReference>
<dbReference type="InterPro" id="IPR002347">
    <property type="entry name" value="SDR_fam"/>
</dbReference>
<dbReference type="PANTHER" id="PTHR43544:SF7">
    <property type="entry name" value="NADB-LER2"/>
    <property type="match status" value="1"/>
</dbReference>
<name>A0A9Q1HC01_HOLLE</name>
<dbReference type="InterPro" id="IPR036291">
    <property type="entry name" value="NAD(P)-bd_dom_sf"/>
</dbReference>
<dbReference type="PRINTS" id="PR00080">
    <property type="entry name" value="SDRFAMILY"/>
</dbReference>
<proteinExistence type="inferred from homology"/>
<dbReference type="PRINTS" id="PR00081">
    <property type="entry name" value="GDHRDH"/>
</dbReference>
<accession>A0A9Q1HC01</accession>
<dbReference type="GO" id="GO:0016491">
    <property type="term" value="F:oxidoreductase activity"/>
    <property type="evidence" value="ECO:0007669"/>
    <property type="project" value="UniProtKB-KW"/>
</dbReference>